<protein>
    <submittedName>
        <fullName evidence="3">Cell wall-binding repeat-containing protein</fullName>
    </submittedName>
</protein>
<dbReference type="RefSeq" id="WP_119971894.1">
    <property type="nucleotide sequence ID" value="NZ_CP032416.1"/>
</dbReference>
<sequence>MEKDNMKNMGTAVFMSLLLSAALPGMPVKAQAGQVTRVGEADRYETAAKVATTNWTSSENVVLVCGNGYADAVSASVLAKQLGAPILLTESEKLNDSTNDAITSLKPKNIYIVGGNASVSKQVRSELKGYSYNLIELYGKDRYATNVAVANELVKLGVKSDNVILVSGEGFSDALSVAPVAAAKGEILLLGSNDEASMKPVFDFVKTNNSKVTVVGTDYAINNSIYDKLGAVSRVDGGSDRFETNLNVLNEFDNDLNFDKLYVANASNDGYADALVASSLAGKFNSPLVLVDNDTSDATSKAIKYIQNEFTSKTDLNVIGGAQVVTDNMVSRINSAVANHEEPETPTVNSVTTNGLNQIRILFNTKVDENTAESIDNYQIDGSTISSGTAEAELQDDGKTVVITFANPYSQGKDLNFTVKNSVILDKNLNNTIPKFEGKVTFLSTSAPTLKSVTPKGGNKLVVEFSEPIYLTEDNLRSMKINRQSVINYGLDTSDTEFHNTCGSSHWTDKVELYFDSPLPSGTSTFTIPNGTLNKSYYSAAGFTTISSSMNFTVNYEYGTPKVTNVTADSSGDVYITYDRTMDQETALEDSNYKINGTTLSLSSDDISFESGSNDTIVKLDGVEYLLKDDDNEKNKIVIDNDIKDTYGNRIKETELEFTRGDSSVKPRISSVSKLNDNTIRIKFNKEVANSSATNRSNYTLIDDSTNNDVSYKISTINEVYGSGNDSNKTYDIKIDSSDSLKSSTYTLIIKNIMDKNSTPNVMDTYKTKISGKGEDGPTVSSVVKTVDTDNELVVFFDRTMDESSITNSDNYRYLNGNNETQKLPTSTTLTAGVDNKSVTIDFPSGYIIGGGNTGNYVTKLSVTDIKDADGNVMTSPFADVISQSTSNGPKIISNSSKMTFDGNDIKVKVSLTAPLDVVSPDDFTVDGEKPDRASVDGDDVILTFYGSYDDDDDNKVYNIKESGATTTVYAHSGKSADVAGRTLRSSSDTVLVPPFTEPQYCTANSNKSTGNNSTVRVEFNQNIDDDIRSSYIDDFSFEDETTKQQITPVSVDVDGDNVVYKFNNGTISVGDKIVIKANSSSSSINIRGEEHNSSYAVYSPSSKDLDGITITAK</sequence>
<proteinExistence type="predicted"/>
<dbReference type="Proteomes" id="UP000266301">
    <property type="component" value="Chromosome"/>
</dbReference>
<dbReference type="Gene3D" id="3.40.50.12090">
    <property type="match status" value="2"/>
</dbReference>
<keyword evidence="4" id="KW-1185">Reference proteome</keyword>
<dbReference type="Pfam" id="PF04122">
    <property type="entry name" value="CW_binding_2"/>
    <property type="match status" value="3"/>
</dbReference>
<dbReference type="OrthoDB" id="2077808at2"/>
<gene>
    <name evidence="3" type="ORF">D4Z93_07255</name>
</gene>
<evidence type="ECO:0000313" key="3">
    <source>
        <dbReference type="EMBL" id="AYD40329.1"/>
    </source>
</evidence>
<dbReference type="AlphaFoldDB" id="A0A386H3M9"/>
<dbReference type="PANTHER" id="PTHR30032:SF8">
    <property type="entry name" value="GERMINATION-SPECIFIC N-ACETYLMURAMOYL-L-ALANINE AMIDASE"/>
    <property type="match status" value="1"/>
</dbReference>
<dbReference type="KEGG" id="cfer:D4Z93_07255"/>
<accession>A0A386H3M9</accession>
<evidence type="ECO:0000256" key="1">
    <source>
        <dbReference type="ARBA" id="ARBA00022729"/>
    </source>
</evidence>
<feature type="signal peptide" evidence="2">
    <location>
        <begin position="1"/>
        <end position="32"/>
    </location>
</feature>
<keyword evidence="1 2" id="KW-0732">Signal</keyword>
<feature type="chain" id="PRO_5039386994" evidence="2">
    <location>
        <begin position="33"/>
        <end position="1114"/>
    </location>
</feature>
<dbReference type="InterPro" id="IPR051922">
    <property type="entry name" value="Bact_Sporulation_Assoc"/>
</dbReference>
<organism evidence="3 4">
    <name type="scientific">Clostridium fermenticellae</name>
    <dbReference type="NCBI Taxonomy" id="2068654"/>
    <lineage>
        <taxon>Bacteria</taxon>
        <taxon>Bacillati</taxon>
        <taxon>Bacillota</taxon>
        <taxon>Clostridia</taxon>
        <taxon>Eubacteriales</taxon>
        <taxon>Clostridiaceae</taxon>
        <taxon>Clostridium</taxon>
    </lineage>
</organism>
<evidence type="ECO:0000256" key="2">
    <source>
        <dbReference type="SAM" id="SignalP"/>
    </source>
</evidence>
<dbReference type="InterPro" id="IPR014755">
    <property type="entry name" value="Cu-Rt/internalin_Ig-like"/>
</dbReference>
<name>A0A386H3M9_9CLOT</name>
<dbReference type="Gene3D" id="2.60.40.1220">
    <property type="match status" value="4"/>
</dbReference>
<evidence type="ECO:0000313" key="4">
    <source>
        <dbReference type="Proteomes" id="UP000266301"/>
    </source>
</evidence>
<dbReference type="PANTHER" id="PTHR30032">
    <property type="entry name" value="N-ACETYLMURAMOYL-L-ALANINE AMIDASE-RELATED"/>
    <property type="match status" value="1"/>
</dbReference>
<reference evidence="3 4" key="1">
    <citation type="journal article" date="2019" name="Int. J. Syst. Evol. Microbiol.">
        <title>Clostridium fermenticellae sp. nov., isolated from the mud in a fermentation cellar for the production of the Chinese liquor, baijiu.</title>
        <authorList>
            <person name="Xu P.X."/>
            <person name="Chai L.J."/>
            <person name="Qiu T."/>
            <person name="Zhang X.J."/>
            <person name="Lu Z.M."/>
            <person name="Xiao C."/>
            <person name="Wang S.T."/>
            <person name="Shen C.H."/>
            <person name="Shi J.S."/>
            <person name="Xu Z.H."/>
        </authorList>
    </citation>
    <scope>NUCLEOTIDE SEQUENCE [LARGE SCALE GENOMIC DNA]</scope>
    <source>
        <strain evidence="3 4">JN500901</strain>
    </source>
</reference>
<dbReference type="InterPro" id="IPR007253">
    <property type="entry name" value="Cell_wall-bd_2"/>
</dbReference>
<dbReference type="EMBL" id="CP032416">
    <property type="protein sequence ID" value="AYD40329.1"/>
    <property type="molecule type" value="Genomic_DNA"/>
</dbReference>